<evidence type="ECO:0000313" key="3">
    <source>
        <dbReference type="Proteomes" id="UP000237000"/>
    </source>
</evidence>
<keyword evidence="3" id="KW-1185">Reference proteome</keyword>
<dbReference type="InParanoid" id="A0A2P5G1U0"/>
<feature type="compositionally biased region" description="Basic and acidic residues" evidence="1">
    <location>
        <begin position="21"/>
        <end position="39"/>
    </location>
</feature>
<organism evidence="2 3">
    <name type="scientific">Trema orientale</name>
    <name type="common">Charcoal tree</name>
    <name type="synonym">Celtis orientalis</name>
    <dbReference type="NCBI Taxonomy" id="63057"/>
    <lineage>
        <taxon>Eukaryota</taxon>
        <taxon>Viridiplantae</taxon>
        <taxon>Streptophyta</taxon>
        <taxon>Embryophyta</taxon>
        <taxon>Tracheophyta</taxon>
        <taxon>Spermatophyta</taxon>
        <taxon>Magnoliopsida</taxon>
        <taxon>eudicotyledons</taxon>
        <taxon>Gunneridae</taxon>
        <taxon>Pentapetalae</taxon>
        <taxon>rosids</taxon>
        <taxon>fabids</taxon>
        <taxon>Rosales</taxon>
        <taxon>Cannabaceae</taxon>
        <taxon>Trema</taxon>
    </lineage>
</organism>
<gene>
    <name evidence="2" type="ORF">TorRG33x02_003320</name>
</gene>
<accession>A0A2P5G1U0</accession>
<evidence type="ECO:0000256" key="1">
    <source>
        <dbReference type="SAM" id="MobiDB-lite"/>
    </source>
</evidence>
<name>A0A2P5G1U0_TREOI</name>
<proteinExistence type="predicted"/>
<dbReference type="EMBL" id="JXTC01000001">
    <property type="protein sequence ID" value="POO04028.1"/>
    <property type="molecule type" value="Genomic_DNA"/>
</dbReference>
<evidence type="ECO:0000313" key="2">
    <source>
        <dbReference type="EMBL" id="POO04028.1"/>
    </source>
</evidence>
<comment type="caution">
    <text evidence="2">The sequence shown here is derived from an EMBL/GenBank/DDBJ whole genome shotgun (WGS) entry which is preliminary data.</text>
</comment>
<reference evidence="3" key="1">
    <citation type="submission" date="2016-06" db="EMBL/GenBank/DDBJ databases">
        <title>Parallel loss of symbiosis genes in relatives of nitrogen-fixing non-legume Parasponia.</title>
        <authorList>
            <person name="Van Velzen R."/>
            <person name="Holmer R."/>
            <person name="Bu F."/>
            <person name="Rutten L."/>
            <person name="Van Zeijl A."/>
            <person name="Liu W."/>
            <person name="Santuari L."/>
            <person name="Cao Q."/>
            <person name="Sharma T."/>
            <person name="Shen D."/>
            <person name="Roswanjaya Y."/>
            <person name="Wardhani T."/>
            <person name="Kalhor M.S."/>
            <person name="Jansen J."/>
            <person name="Van den Hoogen J."/>
            <person name="Gungor B."/>
            <person name="Hartog M."/>
            <person name="Hontelez J."/>
            <person name="Verver J."/>
            <person name="Yang W.-C."/>
            <person name="Schijlen E."/>
            <person name="Repin R."/>
            <person name="Schilthuizen M."/>
            <person name="Schranz E."/>
            <person name="Heidstra R."/>
            <person name="Miyata K."/>
            <person name="Fedorova E."/>
            <person name="Kohlen W."/>
            <person name="Bisseling T."/>
            <person name="Smit S."/>
            <person name="Geurts R."/>
        </authorList>
    </citation>
    <scope>NUCLEOTIDE SEQUENCE [LARGE SCALE GENOMIC DNA]</scope>
    <source>
        <strain evidence="3">cv. RG33-2</strain>
    </source>
</reference>
<sequence length="69" mass="7345">MALRSPQDPTPIAAAKPSSPAKDHRTPLHPGSFEEKGRLFSRQEVRTIQRVLGALPSTGDGTGLQLGGR</sequence>
<dbReference type="Proteomes" id="UP000237000">
    <property type="component" value="Unassembled WGS sequence"/>
</dbReference>
<protein>
    <submittedName>
        <fullName evidence="2">Uncharacterized protein</fullName>
    </submittedName>
</protein>
<feature type="region of interest" description="Disordered" evidence="1">
    <location>
        <begin position="1"/>
        <end position="39"/>
    </location>
</feature>
<dbReference type="AlphaFoldDB" id="A0A2P5G1U0"/>